<reference evidence="1 2" key="1">
    <citation type="submission" date="2018-05" db="EMBL/GenBank/DDBJ databases">
        <title>Genomic Encyclopedia of Type Strains, Phase IV (KMG-V): Genome sequencing to study the core and pangenomes of soil and plant-associated prokaryotes.</title>
        <authorList>
            <person name="Whitman W."/>
        </authorList>
    </citation>
    <scope>NUCLEOTIDE SEQUENCE [LARGE SCALE GENOMIC DNA]</scope>
    <source>
        <strain evidence="1 2">SLV-132</strain>
    </source>
</reference>
<dbReference type="EMBL" id="QGGT01000001">
    <property type="protein sequence ID" value="PWK37671.1"/>
    <property type="molecule type" value="Genomic_DNA"/>
</dbReference>
<name>A0A316EZ70_9BURK</name>
<dbReference type="Proteomes" id="UP000245754">
    <property type="component" value="Unassembled WGS sequence"/>
</dbReference>
<accession>A0A316EZ70</accession>
<dbReference type="AlphaFoldDB" id="A0A316EZ70"/>
<keyword evidence="2" id="KW-1185">Reference proteome</keyword>
<organism evidence="1 2">
    <name type="scientific">Cupriavidus plantarum</name>
    <dbReference type="NCBI Taxonomy" id="942865"/>
    <lineage>
        <taxon>Bacteria</taxon>
        <taxon>Pseudomonadati</taxon>
        <taxon>Pseudomonadota</taxon>
        <taxon>Betaproteobacteria</taxon>
        <taxon>Burkholderiales</taxon>
        <taxon>Burkholderiaceae</taxon>
        <taxon>Cupriavidus</taxon>
    </lineage>
</organism>
<evidence type="ECO:0000313" key="2">
    <source>
        <dbReference type="Proteomes" id="UP000245754"/>
    </source>
</evidence>
<sequence>MISMNNQPYDGGRIWIGEDYPKHRTFVLGLSYYGAWEGEDETDEVYISRYVANEIDDRLYQCGTK</sequence>
<proteinExistence type="predicted"/>
<dbReference type="RefSeq" id="WP_109581362.1">
    <property type="nucleotide sequence ID" value="NZ_QGGT01000001.1"/>
</dbReference>
<evidence type="ECO:0000313" key="1">
    <source>
        <dbReference type="EMBL" id="PWK37671.1"/>
    </source>
</evidence>
<protein>
    <submittedName>
        <fullName evidence="1">Uncharacterized protein</fullName>
    </submittedName>
</protein>
<gene>
    <name evidence="1" type="ORF">C7419_1011554</name>
</gene>
<comment type="caution">
    <text evidence="1">The sequence shown here is derived from an EMBL/GenBank/DDBJ whole genome shotgun (WGS) entry which is preliminary data.</text>
</comment>